<proteinExistence type="predicted"/>
<protein>
    <submittedName>
        <fullName evidence="2">Uncharacterized protein</fullName>
    </submittedName>
</protein>
<evidence type="ECO:0000256" key="1">
    <source>
        <dbReference type="SAM" id="MobiDB-lite"/>
    </source>
</evidence>
<evidence type="ECO:0000313" key="2">
    <source>
        <dbReference type="EMBL" id="KAF6814070.1"/>
    </source>
</evidence>
<dbReference type="EMBL" id="WIGN01000047">
    <property type="protein sequence ID" value="KAF6814070.1"/>
    <property type="molecule type" value="Genomic_DNA"/>
</dbReference>
<comment type="caution">
    <text evidence="2">The sequence shown here is derived from an EMBL/GenBank/DDBJ whole genome shotgun (WGS) entry which is preliminary data.</text>
</comment>
<name>A0A8H6MZM5_9PEZI</name>
<organism evidence="2 3">
    <name type="scientific">Colletotrichum sojae</name>
    <dbReference type="NCBI Taxonomy" id="2175907"/>
    <lineage>
        <taxon>Eukaryota</taxon>
        <taxon>Fungi</taxon>
        <taxon>Dikarya</taxon>
        <taxon>Ascomycota</taxon>
        <taxon>Pezizomycotina</taxon>
        <taxon>Sordariomycetes</taxon>
        <taxon>Hypocreomycetidae</taxon>
        <taxon>Glomerellales</taxon>
        <taxon>Glomerellaceae</taxon>
        <taxon>Colletotrichum</taxon>
        <taxon>Colletotrichum orchidearum species complex</taxon>
    </lineage>
</organism>
<sequence>MVLAAARQRVLTPSLLRQSIGRPLAPAVSAVSAVSARRQISDKPGLESTDVRDAADARKTNPPQPKILNAQVPGKGMKLTEEQKREVDEHNKEFEKKHDRAHQAGDDKVDKKFWQSGKEGGAAQ</sequence>
<dbReference type="AlphaFoldDB" id="A0A8H6MZM5"/>
<dbReference type="Proteomes" id="UP000652219">
    <property type="component" value="Unassembled WGS sequence"/>
</dbReference>
<gene>
    <name evidence="2" type="ORF">CSOJ01_04303</name>
</gene>
<evidence type="ECO:0000313" key="3">
    <source>
        <dbReference type="Proteomes" id="UP000652219"/>
    </source>
</evidence>
<reference evidence="2 3" key="1">
    <citation type="journal article" date="2020" name="Phytopathology">
        <title>Genome Sequence Resources of Colletotrichum truncatum, C. plurivorum, C. musicola, and C. sojae: Four Species Pathogenic to Soybean (Glycine max).</title>
        <authorList>
            <person name="Rogerio F."/>
            <person name="Boufleur T.R."/>
            <person name="Ciampi-Guillardi M."/>
            <person name="Sukno S.A."/>
            <person name="Thon M.R."/>
            <person name="Massola Junior N.S."/>
            <person name="Baroncelli R."/>
        </authorList>
    </citation>
    <scope>NUCLEOTIDE SEQUENCE [LARGE SCALE GENOMIC DNA]</scope>
    <source>
        <strain evidence="2 3">LFN0009</strain>
    </source>
</reference>
<accession>A0A8H6MZM5</accession>
<feature type="compositionally biased region" description="Basic and acidic residues" evidence="1">
    <location>
        <begin position="39"/>
        <end position="59"/>
    </location>
</feature>
<keyword evidence="3" id="KW-1185">Reference proteome</keyword>
<feature type="compositionally biased region" description="Basic and acidic residues" evidence="1">
    <location>
        <begin position="78"/>
        <end position="113"/>
    </location>
</feature>
<feature type="region of interest" description="Disordered" evidence="1">
    <location>
        <begin position="35"/>
        <end position="124"/>
    </location>
</feature>